<evidence type="ECO:0000313" key="3">
    <source>
        <dbReference type="Proteomes" id="UP000824300"/>
    </source>
</evidence>
<dbReference type="EMBL" id="CP081296">
    <property type="protein sequence ID" value="QZD91563.1"/>
    <property type="molecule type" value="Genomic_DNA"/>
</dbReference>
<accession>A0ABX8ZWT8</accession>
<gene>
    <name evidence="2" type="ORF">K3162_08255</name>
</gene>
<organism evidence="2 3">
    <name type="scientific">Qipengyuania xiapuensis</name>
    <dbReference type="NCBI Taxonomy" id="2867236"/>
    <lineage>
        <taxon>Bacteria</taxon>
        <taxon>Pseudomonadati</taxon>
        <taxon>Pseudomonadota</taxon>
        <taxon>Alphaproteobacteria</taxon>
        <taxon>Sphingomonadales</taxon>
        <taxon>Erythrobacteraceae</taxon>
        <taxon>Qipengyuania</taxon>
    </lineage>
</organism>
<evidence type="ECO:0000256" key="1">
    <source>
        <dbReference type="ARBA" id="ARBA00010169"/>
    </source>
</evidence>
<protein>
    <submittedName>
        <fullName evidence="2">Divalent-cation tolerance protein CutA</fullName>
    </submittedName>
</protein>
<dbReference type="PANTHER" id="PTHR23419">
    <property type="entry name" value="DIVALENT CATION TOLERANCE CUTA-RELATED"/>
    <property type="match status" value="1"/>
</dbReference>
<dbReference type="InterPro" id="IPR004323">
    <property type="entry name" value="Ion_tolerance_CutA"/>
</dbReference>
<comment type="similarity">
    <text evidence="1">Belongs to the CutA family.</text>
</comment>
<dbReference type="RefSeq" id="WP_221427269.1">
    <property type="nucleotide sequence ID" value="NZ_CP081296.1"/>
</dbReference>
<dbReference type="InterPro" id="IPR015867">
    <property type="entry name" value="N-reg_PII/ATP_PRibTrfase_C"/>
</dbReference>
<name>A0ABX8ZWT8_9SPHN</name>
<reference evidence="2 3" key="1">
    <citation type="submission" date="2021-08" db="EMBL/GenBank/DDBJ databases">
        <title>Comparative Genomics Analysis of the Genus Qipengyuania Reveals Extensive Genetic Diversity and Metabolic Versatility, Including the Description of Fifteen Novel Species.</title>
        <authorList>
            <person name="Liu Y."/>
        </authorList>
    </citation>
    <scope>NUCLEOTIDE SEQUENCE [LARGE SCALE GENOMIC DNA]</scope>
    <source>
        <strain evidence="2 3">1NDW3</strain>
    </source>
</reference>
<dbReference type="Gene3D" id="3.30.70.120">
    <property type="match status" value="1"/>
</dbReference>
<dbReference type="Proteomes" id="UP000824300">
    <property type="component" value="Chromosome"/>
</dbReference>
<dbReference type="Pfam" id="PF03091">
    <property type="entry name" value="CutA1"/>
    <property type="match status" value="1"/>
</dbReference>
<sequence>MTALIYCPFPDRETAERIGAQLLDERLIGCINIGGPIRSLFVWDGERGEGEEVPALLKTDAAKLRQAIDRIEHLHPYDTPAIVGWPCEASAGTSAWLGQLHGGKSGVAS</sequence>
<evidence type="ECO:0000313" key="2">
    <source>
        <dbReference type="EMBL" id="QZD91563.1"/>
    </source>
</evidence>
<keyword evidence="3" id="KW-1185">Reference proteome</keyword>
<dbReference type="SUPFAM" id="SSF54913">
    <property type="entry name" value="GlnB-like"/>
    <property type="match status" value="1"/>
</dbReference>
<proteinExistence type="inferred from homology"/>
<dbReference type="PANTHER" id="PTHR23419:SF8">
    <property type="entry name" value="FI09726P"/>
    <property type="match status" value="1"/>
</dbReference>
<dbReference type="InterPro" id="IPR011322">
    <property type="entry name" value="N-reg_PII-like_a/b"/>
</dbReference>